<keyword evidence="5 6" id="KW-0949">S-adenosyl-L-methionine</keyword>
<dbReference type="Pfam" id="PF02527">
    <property type="entry name" value="GidB"/>
    <property type="match status" value="1"/>
</dbReference>
<feature type="binding site" evidence="6">
    <location>
        <position position="145"/>
    </location>
    <ligand>
        <name>S-adenosyl-L-methionine</name>
        <dbReference type="ChEBI" id="CHEBI:59789"/>
    </ligand>
</feature>
<evidence type="ECO:0000313" key="8">
    <source>
        <dbReference type="Proteomes" id="UP000001227"/>
    </source>
</evidence>
<dbReference type="SUPFAM" id="SSF53335">
    <property type="entry name" value="S-adenosyl-L-methionine-dependent methyltransferases"/>
    <property type="match status" value="1"/>
</dbReference>
<sequence length="216" mass="24435">MSIPTIFCPSVEIIFEHFDNLTSQQKDQFRQLGTIYQEWNACLNLISRKDLPNLYLRHVLHALSIAKLVQFKPATKILDVGTGGGFPGVPLAILFPQVHFHLVDSINKKVHAVQAIVQALALDNVTIQTARAENLTNQYEFILGRAVTNLETFCGWVKGKIAATSTNNITNGILYLKGNEVVQIHQPYHNYPISQFFNDPFFETKQLLHIPFHVLQ</sequence>
<dbReference type="GO" id="GO:0005829">
    <property type="term" value="C:cytosol"/>
    <property type="evidence" value="ECO:0007669"/>
    <property type="project" value="TreeGrafter"/>
</dbReference>
<dbReference type="HOGENOM" id="CLU_065341_2_2_10"/>
<dbReference type="GO" id="GO:0070043">
    <property type="term" value="F:rRNA (guanine-N7-)-methyltransferase activity"/>
    <property type="evidence" value="ECO:0007669"/>
    <property type="project" value="UniProtKB-UniRule"/>
</dbReference>
<dbReference type="KEGG" id="aas:Aasi_0466"/>
<dbReference type="RefSeq" id="WP_012472639.1">
    <property type="nucleotide sequence ID" value="NC_010830.1"/>
</dbReference>
<keyword evidence="3 6" id="KW-0489">Methyltransferase</keyword>
<evidence type="ECO:0000313" key="7">
    <source>
        <dbReference type="EMBL" id="ACE05876.1"/>
    </source>
</evidence>
<evidence type="ECO:0000256" key="6">
    <source>
        <dbReference type="HAMAP-Rule" id="MF_00074"/>
    </source>
</evidence>
<dbReference type="InterPro" id="IPR029063">
    <property type="entry name" value="SAM-dependent_MTases_sf"/>
</dbReference>
<dbReference type="PANTHER" id="PTHR31760:SF0">
    <property type="entry name" value="S-ADENOSYL-L-METHIONINE-DEPENDENT METHYLTRANSFERASES SUPERFAMILY PROTEIN"/>
    <property type="match status" value="1"/>
</dbReference>
<reference evidence="7 8" key="1">
    <citation type="journal article" date="2010" name="J. Bacteriol.">
        <title>The genome of the amoeba symbiont 'Candidatus Amoebophilus asiaticus' reveals common mechanisms for host cell interaction among amoeba-associated bacteria.</title>
        <authorList>
            <person name="Schmitz-Esser S."/>
            <person name="Tischler P."/>
            <person name="Arnold R."/>
            <person name="Montanaro J."/>
            <person name="Wagner M."/>
            <person name="Rattei T."/>
            <person name="Horn M."/>
        </authorList>
    </citation>
    <scope>NUCLEOTIDE SEQUENCE [LARGE SCALE GENOMIC DNA]</scope>
    <source>
        <strain evidence="7 8">5a2</strain>
    </source>
</reference>
<name>B3ERM4_AMOA5</name>
<keyword evidence="4 6" id="KW-0808">Transferase</keyword>
<evidence type="ECO:0000256" key="3">
    <source>
        <dbReference type="ARBA" id="ARBA00022603"/>
    </source>
</evidence>
<dbReference type="Proteomes" id="UP000001227">
    <property type="component" value="Chromosome"/>
</dbReference>
<dbReference type="Gene3D" id="3.40.50.150">
    <property type="entry name" value="Vaccinia Virus protein VP39"/>
    <property type="match status" value="1"/>
</dbReference>
<accession>B3ERM4</accession>
<feature type="binding site" evidence="6">
    <location>
        <position position="81"/>
    </location>
    <ligand>
        <name>S-adenosyl-L-methionine</name>
        <dbReference type="ChEBI" id="CHEBI:59789"/>
    </ligand>
</feature>
<keyword evidence="8" id="KW-1185">Reference proteome</keyword>
<dbReference type="STRING" id="452471.Aasi_0466"/>
<comment type="similarity">
    <text evidence="6">Belongs to the methyltransferase superfamily. RNA methyltransferase RsmG family.</text>
</comment>
<comment type="function">
    <text evidence="6">Specifically methylates the N7 position of a guanine in 16S rRNA.</text>
</comment>
<feature type="binding site" evidence="6">
    <location>
        <position position="86"/>
    </location>
    <ligand>
        <name>S-adenosyl-L-methionine</name>
        <dbReference type="ChEBI" id="CHEBI:59789"/>
    </ligand>
</feature>
<dbReference type="eggNOG" id="COG0357">
    <property type="taxonomic scope" value="Bacteria"/>
</dbReference>
<comment type="subcellular location">
    <subcellularLocation>
        <location evidence="6">Cytoplasm</location>
    </subcellularLocation>
</comment>
<dbReference type="InterPro" id="IPR003682">
    <property type="entry name" value="rRNA_ssu_MeTfrase_G"/>
</dbReference>
<comment type="caution">
    <text evidence="6">Lacks conserved residue(s) required for the propagation of feature annotation.</text>
</comment>
<evidence type="ECO:0000256" key="1">
    <source>
        <dbReference type="ARBA" id="ARBA00022490"/>
    </source>
</evidence>
<dbReference type="HAMAP" id="MF_00074">
    <property type="entry name" value="16SrRNA_methyltr_G"/>
    <property type="match status" value="1"/>
</dbReference>
<evidence type="ECO:0000256" key="5">
    <source>
        <dbReference type="ARBA" id="ARBA00022691"/>
    </source>
</evidence>
<gene>
    <name evidence="6" type="primary">rsmG</name>
    <name evidence="7" type="ordered locus">Aasi_0466</name>
</gene>
<evidence type="ECO:0000256" key="2">
    <source>
        <dbReference type="ARBA" id="ARBA00022552"/>
    </source>
</evidence>
<evidence type="ECO:0000256" key="4">
    <source>
        <dbReference type="ARBA" id="ARBA00022679"/>
    </source>
</evidence>
<keyword evidence="1 6" id="KW-0963">Cytoplasm</keyword>
<dbReference type="AlphaFoldDB" id="B3ERM4"/>
<protein>
    <recommendedName>
        <fullName evidence="6">Ribosomal RNA small subunit methyltransferase G</fullName>
        <ecNumber evidence="6">2.1.1.-</ecNumber>
    </recommendedName>
    <alternativeName>
        <fullName evidence="6">16S rRNA 7-methylguanosine methyltransferase</fullName>
        <shortName evidence="6">16S rRNA m7G methyltransferase</shortName>
    </alternativeName>
</protein>
<keyword evidence="2 6" id="KW-0698">rRNA processing</keyword>
<proteinExistence type="inferred from homology"/>
<dbReference type="NCBIfam" id="TIGR00138">
    <property type="entry name" value="rsmG_gidB"/>
    <property type="match status" value="1"/>
</dbReference>
<dbReference type="PANTHER" id="PTHR31760">
    <property type="entry name" value="S-ADENOSYL-L-METHIONINE-DEPENDENT METHYLTRANSFERASES SUPERFAMILY PROTEIN"/>
    <property type="match status" value="1"/>
</dbReference>
<organism evidence="7 8">
    <name type="scientific">Amoebophilus asiaticus (strain 5a2)</name>
    <dbReference type="NCBI Taxonomy" id="452471"/>
    <lineage>
        <taxon>Bacteria</taxon>
        <taxon>Pseudomonadati</taxon>
        <taxon>Bacteroidota</taxon>
        <taxon>Cytophagia</taxon>
        <taxon>Cytophagales</taxon>
        <taxon>Amoebophilaceae</taxon>
        <taxon>Candidatus Amoebophilus</taxon>
    </lineage>
</organism>
<dbReference type="EMBL" id="CP001102">
    <property type="protein sequence ID" value="ACE05876.1"/>
    <property type="molecule type" value="Genomic_DNA"/>
</dbReference>
<dbReference type="EC" id="2.1.1.-" evidence="6"/>
<feature type="binding site" evidence="6">
    <location>
        <begin position="132"/>
        <end position="133"/>
    </location>
    <ligand>
        <name>S-adenosyl-L-methionine</name>
        <dbReference type="ChEBI" id="CHEBI:59789"/>
    </ligand>
</feature>